<dbReference type="EMBL" id="JAHQCR010000013">
    <property type="protein sequence ID" value="MBU9720132.1"/>
    <property type="molecule type" value="Genomic_DNA"/>
</dbReference>
<sequence>MVGCSPSTGEPDKMPEDFNFSLSYGVGGNQKVDTFHNIVVKDLVQSGIAEVNITLSNQEMKEIYNKMMDINIMEIDIDEDLSCASSPATLSIWKIEMGGETKRMGYGSVCQYYPDYMLDLAELEKFIHEIIINKEEYQELPDTVGGYA</sequence>
<name>A0ABS6JS80_9BACI</name>
<proteinExistence type="predicted"/>
<gene>
    <name evidence="1" type="ORF">KS407_01580</name>
</gene>
<organism evidence="1 2">
    <name type="scientific">Evansella alkalicola</name>
    <dbReference type="NCBI Taxonomy" id="745819"/>
    <lineage>
        <taxon>Bacteria</taxon>
        <taxon>Bacillati</taxon>
        <taxon>Bacillota</taxon>
        <taxon>Bacilli</taxon>
        <taxon>Bacillales</taxon>
        <taxon>Bacillaceae</taxon>
        <taxon>Evansella</taxon>
    </lineage>
</organism>
<evidence type="ECO:0000313" key="1">
    <source>
        <dbReference type="EMBL" id="MBU9720132.1"/>
    </source>
</evidence>
<evidence type="ECO:0000313" key="2">
    <source>
        <dbReference type="Proteomes" id="UP000790580"/>
    </source>
</evidence>
<comment type="caution">
    <text evidence="1">The sequence shown here is derived from an EMBL/GenBank/DDBJ whole genome shotgun (WGS) entry which is preliminary data.</text>
</comment>
<reference evidence="1 2" key="1">
    <citation type="submission" date="2021-06" db="EMBL/GenBank/DDBJ databases">
        <title>Bacillus sp. RD4P76, an endophyte from a halophyte.</title>
        <authorList>
            <person name="Sun J.-Q."/>
        </authorList>
    </citation>
    <scope>NUCLEOTIDE SEQUENCE [LARGE SCALE GENOMIC DNA]</scope>
    <source>
        <strain evidence="1 2">JCM 17098</strain>
    </source>
</reference>
<protein>
    <submittedName>
        <fullName evidence="1">Uncharacterized protein</fullName>
    </submittedName>
</protein>
<accession>A0ABS6JS80</accession>
<dbReference type="Proteomes" id="UP000790580">
    <property type="component" value="Unassembled WGS sequence"/>
</dbReference>
<keyword evidence="2" id="KW-1185">Reference proteome</keyword>